<dbReference type="SMART" id="SM00382">
    <property type="entry name" value="AAA"/>
    <property type="match status" value="1"/>
</dbReference>
<accession>A0ABT7VTN8</accession>
<comment type="similarity">
    <text evidence="1">Belongs to the AAA ATPase family.</text>
</comment>
<keyword evidence="6" id="KW-1185">Reference proteome</keyword>
<evidence type="ECO:0000259" key="4">
    <source>
        <dbReference type="SMART" id="SM00382"/>
    </source>
</evidence>
<comment type="caution">
    <text evidence="5">The sequence shown here is derived from an EMBL/GenBank/DDBJ whole genome shotgun (WGS) entry which is preliminary data.</text>
</comment>
<dbReference type="EMBL" id="JAUCGM010000352">
    <property type="protein sequence ID" value="MDM8562924.1"/>
    <property type="molecule type" value="Genomic_DNA"/>
</dbReference>
<dbReference type="InterPro" id="IPR003593">
    <property type="entry name" value="AAA+_ATPase"/>
</dbReference>
<gene>
    <name evidence="5" type="ORF">QUF54_06170</name>
</gene>
<name>A0ABT7VTN8_9GAMM</name>
<dbReference type="Gene3D" id="3.40.50.300">
    <property type="entry name" value="P-loop containing nucleotide triphosphate hydrolases"/>
    <property type="match status" value="1"/>
</dbReference>
<dbReference type="PANTHER" id="PTHR23073">
    <property type="entry name" value="26S PROTEASOME REGULATORY SUBUNIT"/>
    <property type="match status" value="1"/>
</dbReference>
<protein>
    <submittedName>
        <fullName evidence="5">AAA family ATPase</fullName>
    </submittedName>
</protein>
<keyword evidence="2" id="KW-0547">Nucleotide-binding</keyword>
<feature type="domain" description="AAA+ ATPase" evidence="4">
    <location>
        <begin position="121"/>
        <end position="253"/>
    </location>
</feature>
<evidence type="ECO:0000313" key="5">
    <source>
        <dbReference type="EMBL" id="MDM8562924.1"/>
    </source>
</evidence>
<dbReference type="InterPro" id="IPR050221">
    <property type="entry name" value="26S_Proteasome_ATPase"/>
</dbReference>
<evidence type="ECO:0000313" key="6">
    <source>
        <dbReference type="Proteomes" id="UP001171945"/>
    </source>
</evidence>
<organism evidence="5 6">
    <name type="scientific">Candidatus Marithioploca araucensis</name>
    <dbReference type="NCBI Taxonomy" id="70273"/>
    <lineage>
        <taxon>Bacteria</taxon>
        <taxon>Pseudomonadati</taxon>
        <taxon>Pseudomonadota</taxon>
        <taxon>Gammaproteobacteria</taxon>
        <taxon>Thiotrichales</taxon>
        <taxon>Thiotrichaceae</taxon>
        <taxon>Candidatus Marithioploca</taxon>
    </lineage>
</organism>
<dbReference type="CDD" id="cd19481">
    <property type="entry name" value="RecA-like_protease"/>
    <property type="match status" value="1"/>
</dbReference>
<dbReference type="Proteomes" id="UP001171945">
    <property type="component" value="Unassembled WGS sequence"/>
</dbReference>
<sequence length="336" mass="38994">MTPSELVKQLFLSFNNQDNEAFIQTAREYIEREKRKKHTIVAKELEKALYQSATVSSAQRRFKQSLPIPRDTEKGFPLLEIPHFEQNFDNLILSSDTKAQLERIIREFKDADILATYNLSYKKKILLCGKPGTGKTFSAQIISSVLNIPLVYIRFDAIISSYLGETAGNLRKVFDFIENGTWIVLFDEFDIIGKNRDDNHEHGEIKRVVNNFLQMLDNFKGDSILFAATNHQNILDSAIWRRFDAVIDYELPDEATRKQLFERYLRSIKRDKKINFSQAAQDSQGLSPADIKMITVEAMKTTIIDARNTLTMDDLERAIEQFIRREKVKYHRQGNE</sequence>
<evidence type="ECO:0000256" key="2">
    <source>
        <dbReference type="ARBA" id="ARBA00022741"/>
    </source>
</evidence>
<proteinExistence type="inferred from homology"/>
<keyword evidence="3" id="KW-0067">ATP-binding</keyword>
<reference evidence="5" key="1">
    <citation type="submission" date="2023-06" db="EMBL/GenBank/DDBJ databases">
        <title>Uncultivated large filamentous bacteria from sulfidic sediments reveal new species and different genomic features in energy metabolism and defense.</title>
        <authorList>
            <person name="Fonseca A."/>
        </authorList>
    </citation>
    <scope>NUCLEOTIDE SEQUENCE</scope>
    <source>
        <strain evidence="5">HSG4</strain>
    </source>
</reference>
<dbReference type="Gene3D" id="1.10.8.60">
    <property type="match status" value="1"/>
</dbReference>
<dbReference type="InterPro" id="IPR003959">
    <property type="entry name" value="ATPase_AAA_core"/>
</dbReference>
<evidence type="ECO:0000256" key="3">
    <source>
        <dbReference type="ARBA" id="ARBA00022840"/>
    </source>
</evidence>
<evidence type="ECO:0000256" key="1">
    <source>
        <dbReference type="ARBA" id="ARBA00006914"/>
    </source>
</evidence>
<dbReference type="SUPFAM" id="SSF52540">
    <property type="entry name" value="P-loop containing nucleoside triphosphate hydrolases"/>
    <property type="match status" value="1"/>
</dbReference>
<dbReference type="InterPro" id="IPR027417">
    <property type="entry name" value="P-loop_NTPase"/>
</dbReference>
<dbReference type="Pfam" id="PF00004">
    <property type="entry name" value="AAA"/>
    <property type="match status" value="1"/>
</dbReference>